<dbReference type="GO" id="GO:0003735">
    <property type="term" value="F:structural constituent of ribosome"/>
    <property type="evidence" value="ECO:0007669"/>
    <property type="project" value="InterPro"/>
</dbReference>
<comment type="caution">
    <text evidence="5">The sequence shown here is derived from an EMBL/GenBank/DDBJ whole genome shotgun (WGS) entry which is preliminary data.</text>
</comment>
<comment type="similarity">
    <text evidence="1">Belongs to the bacterial ribosomal protein bL35 family.</text>
</comment>
<evidence type="ECO:0000313" key="6">
    <source>
        <dbReference type="Proteomes" id="UP000631114"/>
    </source>
</evidence>
<keyword evidence="2" id="KW-0689">Ribosomal protein</keyword>
<feature type="region of interest" description="Disordered" evidence="4">
    <location>
        <begin position="66"/>
        <end position="86"/>
    </location>
</feature>
<dbReference type="GO" id="GO:0005840">
    <property type="term" value="C:ribosome"/>
    <property type="evidence" value="ECO:0007669"/>
    <property type="project" value="UniProtKB-KW"/>
</dbReference>
<keyword evidence="6" id="KW-1185">Reference proteome</keyword>
<evidence type="ECO:0000313" key="5">
    <source>
        <dbReference type="EMBL" id="KAF9610515.1"/>
    </source>
</evidence>
<accession>A0A835I2M0</accession>
<evidence type="ECO:0000256" key="1">
    <source>
        <dbReference type="ARBA" id="ARBA00006598"/>
    </source>
</evidence>
<dbReference type="Pfam" id="PF01632">
    <property type="entry name" value="Ribosomal_L35p"/>
    <property type="match status" value="1"/>
</dbReference>
<dbReference type="InterPro" id="IPR021137">
    <property type="entry name" value="Ribosomal_bL35-like"/>
</dbReference>
<protein>
    <submittedName>
        <fullName evidence="5">Uncharacterized protein</fullName>
    </submittedName>
</protein>
<dbReference type="AlphaFoldDB" id="A0A835I2M0"/>
<dbReference type="Gene3D" id="4.10.410.60">
    <property type="match status" value="1"/>
</dbReference>
<dbReference type="SUPFAM" id="SSF143034">
    <property type="entry name" value="L35p-like"/>
    <property type="match status" value="1"/>
</dbReference>
<evidence type="ECO:0000256" key="4">
    <source>
        <dbReference type="SAM" id="MobiDB-lite"/>
    </source>
</evidence>
<dbReference type="InterPro" id="IPR037229">
    <property type="entry name" value="Ribosomal_bL35_sf"/>
</dbReference>
<dbReference type="GO" id="GO:0006412">
    <property type="term" value="P:translation"/>
    <property type="evidence" value="ECO:0007669"/>
    <property type="project" value="InterPro"/>
</dbReference>
<keyword evidence="3" id="KW-0687">Ribonucleoprotein</keyword>
<name>A0A835I2M0_9MAGN</name>
<dbReference type="Proteomes" id="UP000631114">
    <property type="component" value="Unassembled WGS sequence"/>
</dbReference>
<dbReference type="GO" id="GO:1990904">
    <property type="term" value="C:ribonucleoprotein complex"/>
    <property type="evidence" value="ECO:0007669"/>
    <property type="project" value="UniProtKB-KW"/>
</dbReference>
<evidence type="ECO:0000256" key="3">
    <source>
        <dbReference type="ARBA" id="ARBA00023274"/>
    </source>
</evidence>
<sequence length="98" mass="10803">MVLAGALEEANDEVALYTGNPNPSVRKLRALVGGLRSFAGRFRCVAGNWKIVRRRARKQHLLAKKNAKRRNRLSKMGEPSVPPSASLCTQDIVTCQNS</sequence>
<proteinExistence type="inferred from homology"/>
<dbReference type="OrthoDB" id="162638at2759"/>
<reference evidence="5 6" key="1">
    <citation type="submission" date="2020-10" db="EMBL/GenBank/DDBJ databases">
        <title>The Coptis chinensis genome and diversification of protoberbering-type alkaloids.</title>
        <authorList>
            <person name="Wang B."/>
            <person name="Shu S."/>
            <person name="Song C."/>
            <person name="Liu Y."/>
        </authorList>
    </citation>
    <scope>NUCLEOTIDE SEQUENCE [LARGE SCALE GENOMIC DNA]</scope>
    <source>
        <strain evidence="5">HL-2020</strain>
        <tissue evidence="5">Leaf</tissue>
    </source>
</reference>
<evidence type="ECO:0000256" key="2">
    <source>
        <dbReference type="ARBA" id="ARBA00022980"/>
    </source>
</evidence>
<dbReference type="EMBL" id="JADFTS010000004">
    <property type="protein sequence ID" value="KAF9610515.1"/>
    <property type="molecule type" value="Genomic_DNA"/>
</dbReference>
<gene>
    <name evidence="5" type="ORF">IFM89_022795</name>
</gene>
<organism evidence="5 6">
    <name type="scientific">Coptis chinensis</name>
    <dbReference type="NCBI Taxonomy" id="261450"/>
    <lineage>
        <taxon>Eukaryota</taxon>
        <taxon>Viridiplantae</taxon>
        <taxon>Streptophyta</taxon>
        <taxon>Embryophyta</taxon>
        <taxon>Tracheophyta</taxon>
        <taxon>Spermatophyta</taxon>
        <taxon>Magnoliopsida</taxon>
        <taxon>Ranunculales</taxon>
        <taxon>Ranunculaceae</taxon>
        <taxon>Coptidoideae</taxon>
        <taxon>Coptis</taxon>
    </lineage>
</organism>